<dbReference type="GO" id="GO:0048738">
    <property type="term" value="P:cardiac muscle tissue development"/>
    <property type="evidence" value="ECO:0007669"/>
    <property type="project" value="Ensembl"/>
</dbReference>
<dbReference type="FunFam" id="1.25.10.10:FF:000153">
    <property type="entry name" value="Unc-45 myosin chaperone B"/>
    <property type="match status" value="1"/>
</dbReference>
<evidence type="ECO:0000256" key="12">
    <source>
        <dbReference type="PROSITE-ProRule" id="PRU00339"/>
    </source>
</evidence>
<comment type="subcellular location">
    <subcellularLocation>
        <location evidence="1">Cytoplasm</location>
        <location evidence="1">Myofibril</location>
        <location evidence="1">Sarcomere</location>
        <location evidence="1">A band</location>
    </subcellularLocation>
    <subcellularLocation>
        <location evidence="2">Cytoplasm</location>
        <location evidence="2">Myofibril</location>
        <location evidence="2">Sarcomere</location>
        <location evidence="2">Z line</location>
    </subcellularLocation>
    <subcellularLocation>
        <location evidence="3">Cytoplasm</location>
        <location evidence="3">Perinuclear region</location>
    </subcellularLocation>
</comment>
<evidence type="ECO:0000256" key="5">
    <source>
        <dbReference type="ARBA" id="ARBA00022473"/>
    </source>
</evidence>
<dbReference type="Proteomes" id="UP000261340">
    <property type="component" value="Unplaced"/>
</dbReference>
<organism evidence="14 15">
    <name type="scientific">Amphilophus citrinellus</name>
    <name type="common">Midas cichlid</name>
    <name type="synonym">Cichlasoma citrinellum</name>
    <dbReference type="NCBI Taxonomy" id="61819"/>
    <lineage>
        <taxon>Eukaryota</taxon>
        <taxon>Metazoa</taxon>
        <taxon>Chordata</taxon>
        <taxon>Craniata</taxon>
        <taxon>Vertebrata</taxon>
        <taxon>Euteleostomi</taxon>
        <taxon>Actinopterygii</taxon>
        <taxon>Neopterygii</taxon>
        <taxon>Teleostei</taxon>
        <taxon>Neoteleostei</taxon>
        <taxon>Acanthomorphata</taxon>
        <taxon>Ovalentaria</taxon>
        <taxon>Cichlomorphae</taxon>
        <taxon>Cichliformes</taxon>
        <taxon>Cichlidae</taxon>
        <taxon>New World cichlids</taxon>
        <taxon>Cichlasomatinae</taxon>
        <taxon>Heroini</taxon>
        <taxon>Amphilophus</taxon>
    </lineage>
</organism>
<feature type="repeat" description="TPR" evidence="12">
    <location>
        <begin position="4"/>
        <end position="37"/>
    </location>
</feature>
<evidence type="ECO:0000256" key="7">
    <source>
        <dbReference type="ARBA" id="ARBA00022541"/>
    </source>
</evidence>
<evidence type="ECO:0000256" key="2">
    <source>
        <dbReference type="ARBA" id="ARBA00004216"/>
    </source>
</evidence>
<dbReference type="SMART" id="SM00185">
    <property type="entry name" value="ARM"/>
    <property type="match status" value="3"/>
</dbReference>
<accession>A0A3Q0SVH8</accession>
<dbReference type="InterPro" id="IPR016024">
    <property type="entry name" value="ARM-type_fold"/>
</dbReference>
<sequence>MGDPLQLKDEGNKHFQAGDIDKAIECYTKAIKVCQDKKVLAVIHRNRSACYLKKENYANAASDATKAIDVDAKDIKALYRRCQALEKLGKLDMAFKDVQRCATLEPKNKSFLETLRRLGAEIQSKLKTSFSTDSRVQNMFDILFDEESEKDKKEKAANNLIVLSREDAGAERIFQNNGVPLLLNMIETGKPEMILAAVRTLSGMCTGHKARAMAIIHMVGVDKMCSIMALDNEEIAPATCNLFQCINDSLTGGDTREYGKEADLVLDPSKDLKTILLSLLEMVANKKVSGHGRDQALNLLSKNVPRKEKKVMDHSKTLFTIDHGLKKILKVCGQVPELPDQLPLTENTQLIASVLLSKLYDDLKCDPERTNFRDICDEYIKSKIDPNNMDNTIHAINCISGLMQGPADVGNALIGRQGIMEMMVALCGSEREVDQMVAVEALIHASSKMSRASFIITNGISLLKDIYKKTKNEKIKIRALVGLCKLGSAGGDDYSLRQFAEGSTEKLAKQCRKWLCNPQIDTKTRKWAIEGLAYLTNDADVKDDFVEDEPAMQAMFELAKSKDKTILYAVACILVNCTNSYDKKEIIPELVQLAKFSKQHVPEQHPKDKKDFIEKRVKRLLKAGVTSALAVMVKADNTILTDQTKEMLARVFLALSDDPRDRGTIVAHGGGKALIPLALEGTEAGKVKASYAIAKIAAISNPEIAFPGERVYEVVRPLVNLLHTDREGMQNYEALRSLTNLAGFSEKLRAKIVKEKALPEIENYMFEENDQIRLAATECMCNLVTCKEVQDRYLEDGNDKLKLLVLLCGEEDDKLQIAAAGALAMITAAQKKLCTKMTLVTSQWLEILQRLCLHSNPHIQHRGLVIVYNMLNSDNSDLAKKLIESELLEILSVIGKAEDNPKRQEAIDAARTCLVKAMDLGLIKPFTSPS</sequence>
<dbReference type="STRING" id="61819.ENSACIP00000027581"/>
<evidence type="ECO:0000256" key="10">
    <source>
        <dbReference type="ARBA" id="ARBA00022803"/>
    </source>
</evidence>
<evidence type="ECO:0000313" key="14">
    <source>
        <dbReference type="Ensembl" id="ENSACIP00000027581.1"/>
    </source>
</evidence>
<dbReference type="PANTHER" id="PTHR45994">
    <property type="entry name" value="FI21225P1"/>
    <property type="match status" value="1"/>
</dbReference>
<dbReference type="GO" id="GO:0048471">
    <property type="term" value="C:perinuclear region of cytoplasm"/>
    <property type="evidence" value="ECO:0007669"/>
    <property type="project" value="UniProtKB-SubCell"/>
</dbReference>
<dbReference type="GO" id="GO:0051879">
    <property type="term" value="F:Hsp90 protein binding"/>
    <property type="evidence" value="ECO:0007669"/>
    <property type="project" value="TreeGrafter"/>
</dbReference>
<dbReference type="PROSITE" id="PS50005">
    <property type="entry name" value="TPR"/>
    <property type="match status" value="1"/>
</dbReference>
<dbReference type="AlphaFoldDB" id="A0A3Q0SVH8"/>
<dbReference type="Gene3D" id="1.25.40.10">
    <property type="entry name" value="Tetratricopeptide repeat domain"/>
    <property type="match status" value="1"/>
</dbReference>
<protein>
    <recommendedName>
        <fullName evidence="4">Protein unc-45 homolog B</fullName>
    </recommendedName>
</protein>
<dbReference type="GO" id="GO:0002088">
    <property type="term" value="P:lens development in camera-type eye"/>
    <property type="evidence" value="ECO:0007669"/>
    <property type="project" value="Ensembl"/>
</dbReference>
<keyword evidence="8" id="KW-0677">Repeat</keyword>
<dbReference type="GeneTree" id="ENSGT00940000157654"/>
<evidence type="ECO:0000313" key="15">
    <source>
        <dbReference type="Proteomes" id="UP000261340"/>
    </source>
</evidence>
<dbReference type="InterPro" id="IPR024660">
    <property type="entry name" value="UCS_central_dom"/>
</dbReference>
<evidence type="ECO:0000256" key="11">
    <source>
        <dbReference type="ARBA" id="ARBA00023186"/>
    </source>
</evidence>
<dbReference type="InterPro" id="IPR011989">
    <property type="entry name" value="ARM-like"/>
</dbReference>
<keyword evidence="11" id="KW-0143">Chaperone</keyword>
<evidence type="ECO:0000256" key="3">
    <source>
        <dbReference type="ARBA" id="ARBA00004556"/>
    </source>
</evidence>
<evidence type="ECO:0000256" key="4">
    <source>
        <dbReference type="ARBA" id="ARBA00020768"/>
    </source>
</evidence>
<evidence type="ECO:0000256" key="1">
    <source>
        <dbReference type="ARBA" id="ARBA00004161"/>
    </source>
</evidence>
<keyword evidence="9" id="KW-0221">Differentiation</keyword>
<evidence type="ECO:0000256" key="9">
    <source>
        <dbReference type="ARBA" id="ARBA00022782"/>
    </source>
</evidence>
<dbReference type="GO" id="GO:0030018">
    <property type="term" value="C:Z disc"/>
    <property type="evidence" value="ECO:0007669"/>
    <property type="project" value="UniProtKB-SubCell"/>
</dbReference>
<dbReference type="PANTHER" id="PTHR45994:SF2">
    <property type="entry name" value="PROTEIN UNC-45 HOMOLOG B"/>
    <property type="match status" value="1"/>
</dbReference>
<evidence type="ECO:0000259" key="13">
    <source>
        <dbReference type="Pfam" id="PF11701"/>
    </source>
</evidence>
<dbReference type="FunFam" id="1.25.10.10:FF:000043">
    <property type="entry name" value="Unc-45 myosin chaperone B"/>
    <property type="match status" value="1"/>
</dbReference>
<dbReference type="SUPFAM" id="SSF48371">
    <property type="entry name" value="ARM repeat"/>
    <property type="match status" value="2"/>
</dbReference>
<evidence type="ECO:0000256" key="6">
    <source>
        <dbReference type="ARBA" id="ARBA00022490"/>
    </source>
</evidence>
<keyword evidence="7" id="KW-0517">Myogenesis</keyword>
<dbReference type="Pfam" id="PF13181">
    <property type="entry name" value="TPR_8"/>
    <property type="match status" value="1"/>
</dbReference>
<dbReference type="InterPro" id="IPR000225">
    <property type="entry name" value="Armadillo"/>
</dbReference>
<dbReference type="InterPro" id="IPR011990">
    <property type="entry name" value="TPR-like_helical_dom_sf"/>
</dbReference>
<proteinExistence type="predicted"/>
<name>A0A3Q0SVH8_AMPCI</name>
<dbReference type="InterPro" id="IPR019734">
    <property type="entry name" value="TPR_rpt"/>
</dbReference>
<dbReference type="OMA" id="DTQTRRW"/>
<dbReference type="GO" id="GO:0030239">
    <property type="term" value="P:myofibril assembly"/>
    <property type="evidence" value="ECO:0007669"/>
    <property type="project" value="Ensembl"/>
</dbReference>
<feature type="domain" description="UNC-45/Cro1/She4 central" evidence="13">
    <location>
        <begin position="298"/>
        <end position="486"/>
    </location>
</feature>
<keyword evidence="10 12" id="KW-0802">TPR repeat</keyword>
<keyword evidence="5" id="KW-0217">Developmental protein</keyword>
<dbReference type="SUPFAM" id="SSF48452">
    <property type="entry name" value="TPR-like"/>
    <property type="match status" value="1"/>
</dbReference>
<dbReference type="GO" id="GO:0031672">
    <property type="term" value="C:A band"/>
    <property type="evidence" value="ECO:0007669"/>
    <property type="project" value="UniProtKB-SubCell"/>
</dbReference>
<dbReference type="GO" id="GO:0007519">
    <property type="term" value="P:skeletal muscle tissue development"/>
    <property type="evidence" value="ECO:0007669"/>
    <property type="project" value="Ensembl"/>
</dbReference>
<dbReference type="Gene3D" id="1.25.10.10">
    <property type="entry name" value="Leucine-rich Repeat Variant"/>
    <property type="match status" value="2"/>
</dbReference>
<evidence type="ECO:0000256" key="8">
    <source>
        <dbReference type="ARBA" id="ARBA00022737"/>
    </source>
</evidence>
<reference evidence="14" key="2">
    <citation type="submission" date="2025-09" db="UniProtKB">
        <authorList>
            <consortium name="Ensembl"/>
        </authorList>
    </citation>
    <scope>IDENTIFICATION</scope>
</reference>
<dbReference type="Pfam" id="PF11701">
    <property type="entry name" value="UNC45-central"/>
    <property type="match status" value="1"/>
</dbReference>
<reference evidence="14" key="1">
    <citation type="submission" date="2025-08" db="UniProtKB">
        <authorList>
            <consortium name="Ensembl"/>
        </authorList>
    </citation>
    <scope>IDENTIFICATION</scope>
</reference>
<dbReference type="FunFam" id="1.25.40.10:FF:000025">
    <property type="entry name" value="Unc-45 myosin chaperone B"/>
    <property type="match status" value="1"/>
</dbReference>
<dbReference type="SMART" id="SM00028">
    <property type="entry name" value="TPR"/>
    <property type="match status" value="3"/>
</dbReference>
<keyword evidence="6" id="KW-0963">Cytoplasm</keyword>
<dbReference type="Ensembl" id="ENSACIT00000028310.1">
    <property type="protein sequence ID" value="ENSACIP00000027581.1"/>
    <property type="gene ID" value="ENSACIG00000021351.1"/>
</dbReference>
<keyword evidence="15" id="KW-1185">Reference proteome</keyword>